<keyword evidence="6" id="KW-1185">Reference proteome</keyword>
<accession>A0ABQ7Q4T0</accession>
<comment type="catalytic activity">
    <reaction evidence="1">
        <text>Hydrolysis of terminal, non-reducing (1-&gt;4)-linked alpha-D-glucose residues with release of alpha-D-glucose.</text>
        <dbReference type="EC" id="3.2.1.20"/>
    </reaction>
</comment>
<dbReference type="InterPro" id="IPR045857">
    <property type="entry name" value="O16G_dom_2"/>
</dbReference>
<dbReference type="CDD" id="cd11328">
    <property type="entry name" value="AmyAc_maltase"/>
    <property type="match status" value="1"/>
</dbReference>
<dbReference type="Gene3D" id="3.90.400.10">
    <property type="entry name" value="Oligo-1,6-glucosidase, Domain 2"/>
    <property type="match status" value="1"/>
</dbReference>
<evidence type="ECO:0000313" key="5">
    <source>
        <dbReference type="EMBL" id="KAG7299898.1"/>
    </source>
</evidence>
<gene>
    <name evidence="5" type="ORF">JYU34_016921</name>
</gene>
<sequence length="581" mass="65289">MRGLVVLLLAAAVGVVAAETDWWQTALIYQIYPRSYMDSDGDGIGDLNGITSKLPYIQGLGADAIWLSPIYKSPMYDFGYDIADYKDIADEYGTMADFDNLMAEAQRLGVRVILDFVPNHTSNESEWFVRSAERNATYNDYYVWADGVTDPDDPTNQLPPNNWVSIFRKSAWQYNPTRGQYYLHQFVIGQPDLNYRSSELREEMKNVLRFWLDKGVSGFRVDAVNMLYEVDPADFGGKYPDEPESGIAGLTKDDYDFLNHIYTKDLDETYAVVYDWRDVLDEYKHIEYKIMMTEAYTDLNLMIKYYGNGQRNGSIPFNFSFLGEITKNSNAKDMKHAIDRWMTYMPYGMTANWVNGNHDQSRLATRHGDERVDALNMLAILLPGVTLTYQGEELGMTDGYISWEETVDPQACNTDDPVNGLAKSRDPCRTPFHWDSSANAGFSTAATTWLPVASNYATVNVAVEMSATKSHYHFYRDVVSASKTPAVREGDLETRAISVDVLAIARLLPGEQAIVGLVNLSSDSQTVDLSSFRTLPYYLDIVTVGVASTQTKGTRVTKKAVTISGQTAIVLQSVARVPRLP</sequence>
<dbReference type="InterPro" id="IPR006047">
    <property type="entry name" value="GH13_cat_dom"/>
</dbReference>
<feature type="domain" description="Glycosyl hydrolase family 13 catalytic" evidence="4">
    <location>
        <begin position="30"/>
        <end position="429"/>
    </location>
</feature>
<dbReference type="Proteomes" id="UP000823941">
    <property type="component" value="Chromosome 22"/>
</dbReference>
<evidence type="ECO:0000256" key="2">
    <source>
        <dbReference type="ARBA" id="ARBA00012741"/>
    </source>
</evidence>
<proteinExistence type="predicted"/>
<feature type="chain" id="PRO_5045867872" description="alpha-glucosidase" evidence="3">
    <location>
        <begin position="19"/>
        <end position="581"/>
    </location>
</feature>
<evidence type="ECO:0000313" key="6">
    <source>
        <dbReference type="Proteomes" id="UP000823941"/>
    </source>
</evidence>
<comment type="caution">
    <text evidence="5">The sequence shown here is derived from an EMBL/GenBank/DDBJ whole genome shotgun (WGS) entry which is preliminary data.</text>
</comment>
<dbReference type="PANTHER" id="PTHR10357:SF234">
    <property type="entry name" value="MALTASE A2-RELATED"/>
    <property type="match status" value="1"/>
</dbReference>
<dbReference type="PANTHER" id="PTHR10357">
    <property type="entry name" value="ALPHA-AMYLASE FAMILY MEMBER"/>
    <property type="match status" value="1"/>
</dbReference>
<dbReference type="EC" id="3.2.1.20" evidence="2"/>
<dbReference type="Gene3D" id="3.20.20.80">
    <property type="entry name" value="Glycosidases"/>
    <property type="match status" value="1"/>
</dbReference>
<dbReference type="EMBL" id="JAHIBW010000022">
    <property type="protein sequence ID" value="KAG7299898.1"/>
    <property type="molecule type" value="Genomic_DNA"/>
</dbReference>
<feature type="signal peptide" evidence="3">
    <location>
        <begin position="1"/>
        <end position="18"/>
    </location>
</feature>
<dbReference type="SMART" id="SM00642">
    <property type="entry name" value="Aamy"/>
    <property type="match status" value="1"/>
</dbReference>
<keyword evidence="3" id="KW-0732">Signal</keyword>
<reference evidence="5 6" key="1">
    <citation type="submission" date="2021-06" db="EMBL/GenBank/DDBJ databases">
        <title>A haploid diamondback moth (Plutella xylostella L.) genome assembly resolves 31 chromosomes and identifies a diamide resistance mutation.</title>
        <authorList>
            <person name="Ward C.M."/>
            <person name="Perry K.D."/>
            <person name="Baker G."/>
            <person name="Powis K."/>
            <person name="Heckel D.G."/>
            <person name="Baxter S.W."/>
        </authorList>
    </citation>
    <scope>NUCLEOTIDE SEQUENCE [LARGE SCALE GENOMIC DNA]</scope>
    <source>
        <strain evidence="5 6">LV</strain>
        <tissue evidence="5">Single pupa</tissue>
    </source>
</reference>
<evidence type="ECO:0000259" key="4">
    <source>
        <dbReference type="SMART" id="SM00642"/>
    </source>
</evidence>
<protein>
    <recommendedName>
        <fullName evidence="2">alpha-glucosidase</fullName>
        <ecNumber evidence="2">3.2.1.20</ecNumber>
    </recommendedName>
</protein>
<organism evidence="5 6">
    <name type="scientific">Plutella xylostella</name>
    <name type="common">Diamondback moth</name>
    <name type="synonym">Plutella maculipennis</name>
    <dbReference type="NCBI Taxonomy" id="51655"/>
    <lineage>
        <taxon>Eukaryota</taxon>
        <taxon>Metazoa</taxon>
        <taxon>Ecdysozoa</taxon>
        <taxon>Arthropoda</taxon>
        <taxon>Hexapoda</taxon>
        <taxon>Insecta</taxon>
        <taxon>Pterygota</taxon>
        <taxon>Neoptera</taxon>
        <taxon>Endopterygota</taxon>
        <taxon>Lepidoptera</taxon>
        <taxon>Glossata</taxon>
        <taxon>Ditrysia</taxon>
        <taxon>Yponomeutoidea</taxon>
        <taxon>Plutellidae</taxon>
        <taxon>Plutella</taxon>
    </lineage>
</organism>
<evidence type="ECO:0000256" key="1">
    <source>
        <dbReference type="ARBA" id="ARBA00001657"/>
    </source>
</evidence>
<dbReference type="InterPro" id="IPR017853">
    <property type="entry name" value="GH"/>
</dbReference>
<dbReference type="Pfam" id="PF00128">
    <property type="entry name" value="Alpha-amylase"/>
    <property type="match status" value="1"/>
</dbReference>
<dbReference type="SUPFAM" id="SSF51445">
    <property type="entry name" value="(Trans)glycosidases"/>
    <property type="match status" value="1"/>
</dbReference>
<name>A0ABQ7Q4T0_PLUXY</name>
<evidence type="ECO:0000256" key="3">
    <source>
        <dbReference type="SAM" id="SignalP"/>
    </source>
</evidence>